<proteinExistence type="predicted"/>
<evidence type="ECO:0000313" key="1">
    <source>
        <dbReference type="EMBL" id="MXV14106.1"/>
    </source>
</evidence>
<dbReference type="RefSeq" id="WP_160905108.1">
    <property type="nucleotide sequence ID" value="NZ_WVHS01000001.1"/>
</dbReference>
<name>A0A7K1XUD6_9SPHI</name>
<dbReference type="EMBL" id="WVHS01000001">
    <property type="protein sequence ID" value="MXV14106.1"/>
    <property type="molecule type" value="Genomic_DNA"/>
</dbReference>
<keyword evidence="2" id="KW-1185">Reference proteome</keyword>
<reference evidence="1 2" key="1">
    <citation type="submission" date="2019-11" db="EMBL/GenBank/DDBJ databases">
        <title>Pedobacter sp. HMF7056 Genome sequencing and assembly.</title>
        <authorList>
            <person name="Kang H."/>
            <person name="Kim H."/>
            <person name="Joh K."/>
        </authorList>
    </citation>
    <scope>NUCLEOTIDE SEQUENCE [LARGE SCALE GENOMIC DNA]</scope>
    <source>
        <strain evidence="1 2">HMF7056</strain>
    </source>
</reference>
<organism evidence="1 2">
    <name type="scientific">Hufsiella ginkgonis</name>
    <dbReference type="NCBI Taxonomy" id="2695274"/>
    <lineage>
        <taxon>Bacteria</taxon>
        <taxon>Pseudomonadati</taxon>
        <taxon>Bacteroidota</taxon>
        <taxon>Sphingobacteriia</taxon>
        <taxon>Sphingobacteriales</taxon>
        <taxon>Sphingobacteriaceae</taxon>
        <taxon>Hufsiella</taxon>
    </lineage>
</organism>
<evidence type="ECO:0000313" key="2">
    <source>
        <dbReference type="Proteomes" id="UP000451233"/>
    </source>
</evidence>
<comment type="caution">
    <text evidence="1">The sequence shown here is derived from an EMBL/GenBank/DDBJ whole genome shotgun (WGS) entry which is preliminary data.</text>
</comment>
<sequence>MEEIHVGELIKAVAKRKRLSNVELGKLLGTSPRNIGYTFEQKDMSVRKLRFIGDKLNHNFFADLYPNTVEDEGSRPWEELKELYKTESTLHILLDIEFPVSLSDRLAAFIKHTNAIGYKFGYKVSSR</sequence>
<gene>
    <name evidence="1" type="ORF">GS398_02245</name>
</gene>
<accession>A0A7K1XUD6</accession>
<dbReference type="Proteomes" id="UP000451233">
    <property type="component" value="Unassembled WGS sequence"/>
</dbReference>
<protein>
    <submittedName>
        <fullName evidence="1">Uncharacterized protein</fullName>
    </submittedName>
</protein>
<dbReference type="AlphaFoldDB" id="A0A7K1XUD6"/>